<protein>
    <submittedName>
        <fullName evidence="2">Zn-ribbon-containing, possibly RNA-binding protein and truncated derivatives</fullName>
    </submittedName>
</protein>
<name>A0AAX2J2E5_KINKI</name>
<dbReference type="RefSeq" id="WP_003788849.1">
    <property type="nucleotide sequence ID" value="NZ_CP045141.1"/>
</dbReference>
<dbReference type="AlphaFoldDB" id="A0AAX2J2E5"/>
<organism evidence="2 3">
    <name type="scientific">Kingella kingae</name>
    <dbReference type="NCBI Taxonomy" id="504"/>
    <lineage>
        <taxon>Bacteria</taxon>
        <taxon>Pseudomonadati</taxon>
        <taxon>Pseudomonadota</taxon>
        <taxon>Betaproteobacteria</taxon>
        <taxon>Neisseriales</taxon>
        <taxon>Neisseriaceae</taxon>
        <taxon>Kingella</taxon>
    </lineage>
</organism>
<evidence type="ECO:0000256" key="1">
    <source>
        <dbReference type="SAM" id="MobiDB-lite"/>
    </source>
</evidence>
<reference evidence="2 3" key="1">
    <citation type="submission" date="2018-06" db="EMBL/GenBank/DDBJ databases">
        <authorList>
            <consortium name="Pathogen Informatics"/>
            <person name="Doyle S."/>
        </authorList>
    </citation>
    <scope>NUCLEOTIDE SEQUENCE [LARGE SCALE GENOMIC DNA]</scope>
    <source>
        <strain evidence="2 3">NCTC10529</strain>
    </source>
</reference>
<dbReference type="GeneID" id="93261923"/>
<dbReference type="InterPro" id="IPR007922">
    <property type="entry name" value="DciA-like"/>
</dbReference>
<sequence length="138" mass="16023">MELDKLLAPDGNLTGLLRQAQYFNQLDQLVKRLLPPNLREHCRVVCVEESDLVIHAYIPMAASRLKMMLPALLPQIQQHCDWVRHIRVYTQPRNPSPERNKTHSIPSDALPSFERTAQKVEQYPELAQALRDLIQHQQ</sequence>
<dbReference type="KEGG" id="kki:KKKWG1_0440"/>
<dbReference type="Proteomes" id="UP000248598">
    <property type="component" value="Chromosome 1"/>
</dbReference>
<accession>A0AAX2J2E5</accession>
<dbReference type="Pfam" id="PF05258">
    <property type="entry name" value="DciA"/>
    <property type="match status" value="1"/>
</dbReference>
<evidence type="ECO:0000313" key="3">
    <source>
        <dbReference type="Proteomes" id="UP000248598"/>
    </source>
</evidence>
<evidence type="ECO:0000313" key="2">
    <source>
        <dbReference type="EMBL" id="SQH24432.1"/>
    </source>
</evidence>
<dbReference type="EMBL" id="LS483426">
    <property type="protein sequence ID" value="SQH24432.1"/>
    <property type="molecule type" value="Genomic_DNA"/>
</dbReference>
<proteinExistence type="predicted"/>
<feature type="region of interest" description="Disordered" evidence="1">
    <location>
        <begin position="91"/>
        <end position="111"/>
    </location>
</feature>
<gene>
    <name evidence="2" type="ORF">NCTC10529_00612</name>
</gene>